<evidence type="ECO:0000313" key="2">
    <source>
        <dbReference type="Proteomes" id="UP000076083"/>
    </source>
</evidence>
<dbReference type="EMBL" id="CP015225">
    <property type="protein sequence ID" value="AMZ70741.1"/>
    <property type="molecule type" value="Genomic_DNA"/>
</dbReference>
<sequence>MDSDHEPSFEGAKTIDLIYYAGDEARPRARERLVNERMCALFDDVEVYDGYEVSRQVYRENMFGGGMYWEQHRPPSLGPFELQPSAFLAKARAMRPECPEATASAFGSWVYSLYGRPGNDEDALKRGLEAEKLIFELGNREYIGAREVWTIANANMLARRGDGWRLMHQGLHLNSDTVPFVELDELLVRGQPLRASPDLVFRNAKTGHVLVVEIKLSRQSLPSNLWPNVWAQLWCYSHIPVARQAPRVTVTGEVWGESIRQGSRRRPSVHSLYLRAVVRRDPRSAAYNRFFCELFDIYRGES</sequence>
<dbReference type="Proteomes" id="UP000076083">
    <property type="component" value="Chromosome"/>
</dbReference>
<dbReference type="AlphaFoldDB" id="A0A159ZVS1"/>
<dbReference type="RefSeq" id="WP_063321331.1">
    <property type="nucleotide sequence ID" value="NZ_CP015225.1"/>
</dbReference>
<protein>
    <submittedName>
        <fullName evidence="1">Uncharacterized protein</fullName>
    </submittedName>
</protein>
<gene>
    <name evidence="1" type="ORF">TK06_06370</name>
</gene>
<evidence type="ECO:0000313" key="1">
    <source>
        <dbReference type="EMBL" id="AMZ70741.1"/>
    </source>
</evidence>
<reference evidence="1 2" key="2">
    <citation type="journal article" date="2018" name="Nature">
        <title>Mutant phenotypes for thousands of bacterial genes of unknown function.</title>
        <authorList>
            <person name="Price M.N."/>
            <person name="Wetmore K.M."/>
            <person name="Waters R.J."/>
            <person name="Callaghan M."/>
            <person name="Ray J."/>
            <person name="Liu H."/>
            <person name="Kuehl J.V."/>
            <person name="Melnyk R.A."/>
            <person name="Lamson J.S."/>
            <person name="Suh Y."/>
            <person name="Carlson H.K."/>
            <person name="Esquivel Z."/>
            <person name="Sadeeshkumar H."/>
            <person name="Chakraborty R."/>
            <person name="Zane G.M."/>
            <person name="Rubin B.E."/>
            <person name="Wall J.D."/>
            <person name="Visel A."/>
            <person name="Bristow J."/>
            <person name="Blow M.J."/>
            <person name="Arkin A.P."/>
            <person name="Deutschbauer A.M."/>
        </authorList>
    </citation>
    <scope>NUCLEOTIDE SEQUENCE [LARGE SCALE GENOMIC DNA]</scope>
    <source>
        <strain evidence="1 2">FW300-N2E2</strain>
    </source>
</reference>
<name>A0A159ZVS1_PSEFL</name>
<proteinExistence type="predicted"/>
<reference evidence="2" key="1">
    <citation type="submission" date="2016-04" db="EMBL/GenBank/DDBJ databases">
        <authorList>
            <person name="Ray J."/>
            <person name="Price M."/>
            <person name="Deutschbauer A."/>
        </authorList>
    </citation>
    <scope>NUCLEOTIDE SEQUENCE [LARGE SCALE GENOMIC DNA]</scope>
    <source>
        <strain evidence="2">FW300-N2E2</strain>
    </source>
</reference>
<organism evidence="1 2">
    <name type="scientific">Pseudomonas fluorescens</name>
    <dbReference type="NCBI Taxonomy" id="294"/>
    <lineage>
        <taxon>Bacteria</taxon>
        <taxon>Pseudomonadati</taxon>
        <taxon>Pseudomonadota</taxon>
        <taxon>Gammaproteobacteria</taxon>
        <taxon>Pseudomonadales</taxon>
        <taxon>Pseudomonadaceae</taxon>
        <taxon>Pseudomonas</taxon>
    </lineage>
</organism>
<accession>A0A159ZVS1</accession>